<keyword evidence="4 7" id="KW-0812">Transmembrane</keyword>
<dbReference type="PROSITE" id="PS50928">
    <property type="entry name" value="ABC_TM1"/>
    <property type="match status" value="1"/>
</dbReference>
<evidence type="ECO:0000313" key="9">
    <source>
        <dbReference type="EMBL" id="MPM95533.1"/>
    </source>
</evidence>
<evidence type="ECO:0000256" key="7">
    <source>
        <dbReference type="SAM" id="Phobius"/>
    </source>
</evidence>
<comment type="caution">
    <text evidence="9">The sequence shown here is derived from an EMBL/GenBank/DDBJ whole genome shotgun (WGS) entry which is preliminary data.</text>
</comment>
<dbReference type="Pfam" id="PF00528">
    <property type="entry name" value="BPD_transp_1"/>
    <property type="match status" value="1"/>
</dbReference>
<sequence length="335" mass="37814">MITSDVILKSLGQVGSTVLYILVGTIIVEVILYLVLMKLFKYKYALPFMLLAPAIIGLTALIIYPLIWEFRLSLTNMSLMAFKNPKFIGFANYVKVFAMPVLKQKMFFPLLGQTIAWTFINVLFHVVGGMILALLLNRKMKGKGIYRTILILPWAVPQVIAVLAWRGEFNFSYGYFNVILTNLGLPAVQWLTEPVANFAAMCLVNIWLGIPFMMVIILGGLQSISGEYYEAAEMDGATGIQMFKDITLPLLKPVLTPVILLGTFWTFNNFNVPFFINQNELESSDILVTGLFRAAFQYNRYGFSAAFAFVVFAMLLIFTVFYLKYTNSLKGVYES</sequence>
<evidence type="ECO:0000259" key="8">
    <source>
        <dbReference type="PROSITE" id="PS50928"/>
    </source>
</evidence>
<feature type="transmembrane region" description="Helical" evidence="7">
    <location>
        <begin position="198"/>
        <end position="221"/>
    </location>
</feature>
<organism evidence="9">
    <name type="scientific">bioreactor metagenome</name>
    <dbReference type="NCBI Taxonomy" id="1076179"/>
    <lineage>
        <taxon>unclassified sequences</taxon>
        <taxon>metagenomes</taxon>
        <taxon>ecological metagenomes</taxon>
    </lineage>
</organism>
<dbReference type="Gene3D" id="1.10.3720.10">
    <property type="entry name" value="MetI-like"/>
    <property type="match status" value="1"/>
</dbReference>
<dbReference type="AlphaFoldDB" id="A0A645E400"/>
<keyword evidence="6 7" id="KW-0472">Membrane</keyword>
<name>A0A645E400_9ZZZZ</name>
<reference evidence="9" key="1">
    <citation type="submission" date="2019-08" db="EMBL/GenBank/DDBJ databases">
        <authorList>
            <person name="Kucharzyk K."/>
            <person name="Murdoch R.W."/>
            <person name="Higgins S."/>
            <person name="Loffler F."/>
        </authorList>
    </citation>
    <scope>NUCLEOTIDE SEQUENCE</scope>
</reference>
<dbReference type="PANTHER" id="PTHR30193">
    <property type="entry name" value="ABC TRANSPORTER PERMEASE PROTEIN"/>
    <property type="match status" value="1"/>
</dbReference>
<gene>
    <name evidence="9" type="ORF">SDC9_142688</name>
</gene>
<accession>A0A645E400</accession>
<feature type="domain" description="ABC transmembrane type-1" evidence="8">
    <location>
        <begin position="111"/>
        <end position="322"/>
    </location>
</feature>
<dbReference type="SUPFAM" id="SSF160964">
    <property type="entry name" value="MalF N-terminal region-like"/>
    <property type="match status" value="1"/>
</dbReference>
<dbReference type="SUPFAM" id="SSF161098">
    <property type="entry name" value="MetI-like"/>
    <property type="match status" value="1"/>
</dbReference>
<feature type="transmembrane region" description="Helical" evidence="7">
    <location>
        <begin position="148"/>
        <end position="167"/>
    </location>
</feature>
<feature type="transmembrane region" description="Helical" evidence="7">
    <location>
        <begin position="173"/>
        <end position="191"/>
    </location>
</feature>
<dbReference type="InterPro" id="IPR051393">
    <property type="entry name" value="ABC_transporter_permease"/>
</dbReference>
<dbReference type="InterPro" id="IPR035906">
    <property type="entry name" value="MetI-like_sf"/>
</dbReference>
<dbReference type="InterPro" id="IPR000515">
    <property type="entry name" value="MetI-like"/>
</dbReference>
<keyword evidence="2" id="KW-0813">Transport</keyword>
<protein>
    <recommendedName>
        <fullName evidence="8">ABC transmembrane type-1 domain-containing protein</fullName>
    </recommendedName>
</protein>
<comment type="subcellular location">
    <subcellularLocation>
        <location evidence="1">Cell membrane</location>
        <topology evidence="1">Multi-pass membrane protein</topology>
    </subcellularLocation>
</comment>
<proteinExistence type="predicted"/>
<dbReference type="GO" id="GO:0055085">
    <property type="term" value="P:transmembrane transport"/>
    <property type="evidence" value="ECO:0007669"/>
    <property type="project" value="InterPro"/>
</dbReference>
<evidence type="ECO:0000256" key="3">
    <source>
        <dbReference type="ARBA" id="ARBA00022475"/>
    </source>
</evidence>
<dbReference type="CDD" id="cd06261">
    <property type="entry name" value="TM_PBP2"/>
    <property type="match status" value="1"/>
</dbReference>
<evidence type="ECO:0000256" key="6">
    <source>
        <dbReference type="ARBA" id="ARBA00023136"/>
    </source>
</evidence>
<evidence type="ECO:0000256" key="2">
    <source>
        <dbReference type="ARBA" id="ARBA00022448"/>
    </source>
</evidence>
<evidence type="ECO:0000256" key="5">
    <source>
        <dbReference type="ARBA" id="ARBA00022989"/>
    </source>
</evidence>
<feature type="transmembrane region" description="Helical" evidence="7">
    <location>
        <begin position="48"/>
        <end position="67"/>
    </location>
</feature>
<dbReference type="GO" id="GO:0005886">
    <property type="term" value="C:plasma membrane"/>
    <property type="evidence" value="ECO:0007669"/>
    <property type="project" value="UniProtKB-SubCell"/>
</dbReference>
<evidence type="ECO:0000256" key="4">
    <source>
        <dbReference type="ARBA" id="ARBA00022692"/>
    </source>
</evidence>
<dbReference type="EMBL" id="VSSQ01042011">
    <property type="protein sequence ID" value="MPM95533.1"/>
    <property type="molecule type" value="Genomic_DNA"/>
</dbReference>
<evidence type="ECO:0000256" key="1">
    <source>
        <dbReference type="ARBA" id="ARBA00004651"/>
    </source>
</evidence>
<feature type="transmembrane region" description="Helical" evidence="7">
    <location>
        <begin position="18"/>
        <end position="36"/>
    </location>
</feature>
<feature type="transmembrane region" description="Helical" evidence="7">
    <location>
        <begin position="115"/>
        <end position="136"/>
    </location>
</feature>
<keyword evidence="5 7" id="KW-1133">Transmembrane helix</keyword>
<dbReference type="PANTHER" id="PTHR30193:SF41">
    <property type="entry name" value="DIACETYLCHITOBIOSE UPTAKE SYSTEM PERMEASE PROTEIN NGCF"/>
    <property type="match status" value="1"/>
</dbReference>
<keyword evidence="3" id="KW-1003">Cell membrane</keyword>
<feature type="transmembrane region" description="Helical" evidence="7">
    <location>
        <begin position="301"/>
        <end position="323"/>
    </location>
</feature>